<evidence type="ECO:0000256" key="1">
    <source>
        <dbReference type="SAM" id="Coils"/>
    </source>
</evidence>
<dbReference type="Proteomes" id="UP001195483">
    <property type="component" value="Unassembled WGS sequence"/>
</dbReference>
<evidence type="ECO:0000313" key="2">
    <source>
        <dbReference type="EMBL" id="KAK3589725.1"/>
    </source>
</evidence>
<reference evidence="2" key="1">
    <citation type="journal article" date="2021" name="Genome Biol. Evol.">
        <title>A High-Quality Reference Genome for a Parasitic Bivalve with Doubly Uniparental Inheritance (Bivalvia: Unionida).</title>
        <authorList>
            <person name="Smith C.H."/>
        </authorList>
    </citation>
    <scope>NUCLEOTIDE SEQUENCE</scope>
    <source>
        <strain evidence="2">CHS0354</strain>
    </source>
</reference>
<sequence>MEEQNAVIGSGGVAYYLPLDSGVADKISTPPARLTRKSIPKMDLFTTEEKVLMAEIIRKEQLKKKGNQARIAEERRARVEQRRRELELAEFEIRVLAEADKEEESKVLEKETTDMQEILEDRKRRLEELARKTKLKVVTSRGKVIGAD</sequence>
<organism evidence="2 3">
    <name type="scientific">Potamilus streckersoni</name>
    <dbReference type="NCBI Taxonomy" id="2493646"/>
    <lineage>
        <taxon>Eukaryota</taxon>
        <taxon>Metazoa</taxon>
        <taxon>Spiralia</taxon>
        <taxon>Lophotrochozoa</taxon>
        <taxon>Mollusca</taxon>
        <taxon>Bivalvia</taxon>
        <taxon>Autobranchia</taxon>
        <taxon>Heteroconchia</taxon>
        <taxon>Palaeoheterodonta</taxon>
        <taxon>Unionida</taxon>
        <taxon>Unionoidea</taxon>
        <taxon>Unionidae</taxon>
        <taxon>Ambleminae</taxon>
        <taxon>Lampsilini</taxon>
        <taxon>Potamilus</taxon>
    </lineage>
</organism>
<comment type="caution">
    <text evidence="2">The sequence shown here is derived from an EMBL/GenBank/DDBJ whole genome shotgun (WGS) entry which is preliminary data.</text>
</comment>
<reference evidence="2" key="3">
    <citation type="submission" date="2023-05" db="EMBL/GenBank/DDBJ databases">
        <authorList>
            <person name="Smith C.H."/>
        </authorList>
    </citation>
    <scope>NUCLEOTIDE SEQUENCE</scope>
    <source>
        <strain evidence="2">CHS0354</strain>
        <tissue evidence="2">Mantle</tissue>
    </source>
</reference>
<keyword evidence="1" id="KW-0175">Coiled coil</keyword>
<reference evidence="2" key="2">
    <citation type="journal article" date="2021" name="Genome Biol. Evol.">
        <title>Developing a high-quality reference genome for a parasitic bivalve with doubly uniparental inheritance (Bivalvia: Unionida).</title>
        <authorList>
            <person name="Smith C.H."/>
        </authorList>
    </citation>
    <scope>NUCLEOTIDE SEQUENCE</scope>
    <source>
        <strain evidence="2">CHS0354</strain>
        <tissue evidence="2">Mantle</tissue>
    </source>
</reference>
<dbReference type="EMBL" id="JAEAOA010001293">
    <property type="protein sequence ID" value="KAK3589725.1"/>
    <property type="molecule type" value="Genomic_DNA"/>
</dbReference>
<dbReference type="AlphaFoldDB" id="A0AAE0VUQ5"/>
<feature type="coiled-coil region" evidence="1">
    <location>
        <begin position="62"/>
        <end position="89"/>
    </location>
</feature>
<gene>
    <name evidence="2" type="ORF">CHS0354_021042</name>
</gene>
<protein>
    <submittedName>
        <fullName evidence="2">Uncharacterized protein</fullName>
    </submittedName>
</protein>
<evidence type="ECO:0000313" key="3">
    <source>
        <dbReference type="Proteomes" id="UP001195483"/>
    </source>
</evidence>
<proteinExistence type="predicted"/>
<keyword evidence="3" id="KW-1185">Reference proteome</keyword>
<accession>A0AAE0VUQ5</accession>
<name>A0AAE0VUQ5_9BIVA</name>